<dbReference type="Ensembl" id="ENSNVIT00000003373.1">
    <property type="protein sequence ID" value="ENSNVIP00000002897.1"/>
    <property type="gene ID" value="ENSNVIG00000002315.1"/>
</dbReference>
<reference evidence="1" key="2">
    <citation type="submission" date="2025-09" db="UniProtKB">
        <authorList>
            <consortium name="Ensembl"/>
        </authorList>
    </citation>
    <scope>IDENTIFICATION</scope>
</reference>
<reference evidence="1" key="1">
    <citation type="submission" date="2025-08" db="UniProtKB">
        <authorList>
            <consortium name="Ensembl"/>
        </authorList>
    </citation>
    <scope>IDENTIFICATION</scope>
</reference>
<proteinExistence type="predicted"/>
<protein>
    <submittedName>
        <fullName evidence="1">Uncharacterized protein</fullName>
    </submittedName>
</protein>
<evidence type="ECO:0000313" key="2">
    <source>
        <dbReference type="Proteomes" id="UP000694425"/>
    </source>
</evidence>
<organism evidence="1 2">
    <name type="scientific">Neovison vison</name>
    <name type="common">American mink</name>
    <name type="synonym">Mustela vison</name>
    <dbReference type="NCBI Taxonomy" id="452646"/>
    <lineage>
        <taxon>Eukaryota</taxon>
        <taxon>Metazoa</taxon>
        <taxon>Chordata</taxon>
        <taxon>Craniata</taxon>
        <taxon>Vertebrata</taxon>
        <taxon>Euteleostomi</taxon>
        <taxon>Mammalia</taxon>
        <taxon>Eutheria</taxon>
        <taxon>Laurasiatheria</taxon>
        <taxon>Carnivora</taxon>
        <taxon>Caniformia</taxon>
        <taxon>Musteloidea</taxon>
        <taxon>Mustelidae</taxon>
        <taxon>Mustelinae</taxon>
        <taxon>Neogale</taxon>
    </lineage>
</organism>
<dbReference type="AlphaFoldDB" id="A0A8C7ADE5"/>
<keyword evidence="2" id="KW-1185">Reference proteome</keyword>
<dbReference type="Proteomes" id="UP000694425">
    <property type="component" value="Unplaced"/>
</dbReference>
<evidence type="ECO:0000313" key="1">
    <source>
        <dbReference type="Ensembl" id="ENSNVIP00000002897.1"/>
    </source>
</evidence>
<sequence length="75" mass="8478">MSKTPSYAPLPILAPATQMSSTPGFVGYSPYSHHPYNNCRLRGISVTDNQLNILWYYHFKTPKSTRYSADASHEI</sequence>
<accession>A0A8C7ADE5</accession>
<name>A0A8C7ADE5_NEOVI</name>